<feature type="domain" description="HAT C-terminal dimerisation" evidence="1">
    <location>
        <begin position="1"/>
        <end position="53"/>
    </location>
</feature>
<reference evidence="2 3" key="1">
    <citation type="journal article" date="2016" name="Mol. Biol. Evol.">
        <title>Comparative Genomics of Early-Diverging Mushroom-Forming Fungi Provides Insights into the Origins of Lignocellulose Decay Capabilities.</title>
        <authorList>
            <person name="Nagy L.G."/>
            <person name="Riley R."/>
            <person name="Tritt A."/>
            <person name="Adam C."/>
            <person name="Daum C."/>
            <person name="Floudas D."/>
            <person name="Sun H."/>
            <person name="Yadav J.S."/>
            <person name="Pangilinan J."/>
            <person name="Larsson K.H."/>
            <person name="Matsuura K."/>
            <person name="Barry K."/>
            <person name="Labutti K."/>
            <person name="Kuo R."/>
            <person name="Ohm R.A."/>
            <person name="Bhattacharya S.S."/>
            <person name="Shirouzu T."/>
            <person name="Yoshinaga Y."/>
            <person name="Martin F.M."/>
            <person name="Grigoriev I.V."/>
            <person name="Hibbett D.S."/>
        </authorList>
    </citation>
    <scope>NUCLEOTIDE SEQUENCE [LARGE SCALE GENOMIC DNA]</scope>
    <source>
        <strain evidence="2 3">HHB12029</strain>
    </source>
</reference>
<dbReference type="AlphaFoldDB" id="A0A166MEW2"/>
<dbReference type="STRING" id="1314781.A0A166MEW2"/>
<sequence length="64" mass="7619">YPRLSRMARDYLMIPATSVNVERIFSRGRHLLHYERNRLAPESIRALLCLGEWARIDILKHEDV</sequence>
<evidence type="ECO:0000313" key="3">
    <source>
        <dbReference type="Proteomes" id="UP000077266"/>
    </source>
</evidence>
<feature type="non-terminal residue" evidence="2">
    <location>
        <position position="1"/>
    </location>
</feature>
<dbReference type="PANTHER" id="PTHR47611">
    <property type="entry name" value="HAT DIMERISATION DOMAIN, C-TERMINAL"/>
    <property type="match status" value="1"/>
</dbReference>
<dbReference type="PANTHER" id="PTHR47611:SF1">
    <property type="entry name" value="CCHC-TYPE DOMAIN-CONTAINING PROTEIN"/>
    <property type="match status" value="1"/>
</dbReference>
<dbReference type="EMBL" id="KV427303">
    <property type="protein sequence ID" value="KZV77954.1"/>
    <property type="molecule type" value="Genomic_DNA"/>
</dbReference>
<dbReference type="GO" id="GO:0046983">
    <property type="term" value="F:protein dimerization activity"/>
    <property type="evidence" value="ECO:0007669"/>
    <property type="project" value="InterPro"/>
</dbReference>
<accession>A0A166MEW2</accession>
<evidence type="ECO:0000259" key="1">
    <source>
        <dbReference type="Pfam" id="PF05699"/>
    </source>
</evidence>
<evidence type="ECO:0000313" key="2">
    <source>
        <dbReference type="EMBL" id="KZV77954.1"/>
    </source>
</evidence>
<organism evidence="2 3">
    <name type="scientific">Exidia glandulosa HHB12029</name>
    <dbReference type="NCBI Taxonomy" id="1314781"/>
    <lineage>
        <taxon>Eukaryota</taxon>
        <taxon>Fungi</taxon>
        <taxon>Dikarya</taxon>
        <taxon>Basidiomycota</taxon>
        <taxon>Agaricomycotina</taxon>
        <taxon>Agaricomycetes</taxon>
        <taxon>Auriculariales</taxon>
        <taxon>Exidiaceae</taxon>
        <taxon>Exidia</taxon>
    </lineage>
</organism>
<gene>
    <name evidence="2" type="ORF">EXIGLDRAFT_597169</name>
</gene>
<dbReference type="InParanoid" id="A0A166MEW2"/>
<dbReference type="OrthoDB" id="1715602at2759"/>
<dbReference type="InterPro" id="IPR012337">
    <property type="entry name" value="RNaseH-like_sf"/>
</dbReference>
<keyword evidence="3" id="KW-1185">Reference proteome</keyword>
<proteinExistence type="predicted"/>
<feature type="non-terminal residue" evidence="2">
    <location>
        <position position="64"/>
    </location>
</feature>
<dbReference type="InterPro" id="IPR008906">
    <property type="entry name" value="HATC_C_dom"/>
</dbReference>
<dbReference type="Proteomes" id="UP000077266">
    <property type="component" value="Unassembled WGS sequence"/>
</dbReference>
<dbReference type="SUPFAM" id="SSF53098">
    <property type="entry name" value="Ribonuclease H-like"/>
    <property type="match status" value="1"/>
</dbReference>
<dbReference type="Pfam" id="PF05699">
    <property type="entry name" value="Dimer_Tnp_hAT"/>
    <property type="match status" value="1"/>
</dbReference>
<protein>
    <recommendedName>
        <fullName evidence="1">HAT C-terminal dimerisation domain-containing protein</fullName>
    </recommendedName>
</protein>
<name>A0A166MEW2_EXIGL</name>